<dbReference type="PRINTS" id="PR00932">
    <property type="entry name" value="AMINO1PTASE"/>
</dbReference>
<evidence type="ECO:0000313" key="11">
    <source>
        <dbReference type="EMBL" id="HIV99003.1"/>
    </source>
</evidence>
<dbReference type="InterPro" id="IPR023358">
    <property type="entry name" value="Peptidase_M18_dom2"/>
</dbReference>
<evidence type="ECO:0000256" key="7">
    <source>
        <dbReference type="ARBA" id="ARBA00022833"/>
    </source>
</evidence>
<dbReference type="InterPro" id="IPR001948">
    <property type="entry name" value="Peptidase_M18"/>
</dbReference>
<dbReference type="SUPFAM" id="SSF53187">
    <property type="entry name" value="Zn-dependent exopeptidases"/>
    <property type="match status" value="1"/>
</dbReference>
<evidence type="ECO:0000256" key="9">
    <source>
        <dbReference type="RuleBase" id="RU004386"/>
    </source>
</evidence>
<dbReference type="AlphaFoldDB" id="A0A9D1PT14"/>
<keyword evidence="7 9" id="KW-0862">Zinc</keyword>
<proteinExistence type="inferred from homology"/>
<protein>
    <recommendedName>
        <fullName evidence="10">M18 family aminopeptidase</fullName>
        <ecNumber evidence="10">3.4.11.-</ecNumber>
    </recommendedName>
</protein>
<comment type="cofactor">
    <cofactor evidence="1 10">
        <name>Zn(2+)</name>
        <dbReference type="ChEBI" id="CHEBI:29105"/>
    </cofactor>
</comment>
<dbReference type="Gene3D" id="3.40.630.10">
    <property type="entry name" value="Zn peptidases"/>
    <property type="match status" value="1"/>
</dbReference>
<accession>A0A9D1PT14</accession>
<evidence type="ECO:0000256" key="1">
    <source>
        <dbReference type="ARBA" id="ARBA00001947"/>
    </source>
</evidence>
<dbReference type="GO" id="GO:0004177">
    <property type="term" value="F:aminopeptidase activity"/>
    <property type="evidence" value="ECO:0007669"/>
    <property type="project" value="UniProtKB-KW"/>
</dbReference>
<dbReference type="Pfam" id="PF02127">
    <property type="entry name" value="Peptidase_M18"/>
    <property type="match status" value="1"/>
</dbReference>
<dbReference type="PANTHER" id="PTHR28570:SF3">
    <property type="entry name" value="ASPARTYL AMINOPEPTIDASE"/>
    <property type="match status" value="1"/>
</dbReference>
<evidence type="ECO:0000256" key="10">
    <source>
        <dbReference type="RuleBase" id="RU004387"/>
    </source>
</evidence>
<keyword evidence="8 9" id="KW-0482">Metalloprotease</keyword>
<gene>
    <name evidence="11" type="ORF">IAB12_04425</name>
</gene>
<reference evidence="11" key="1">
    <citation type="journal article" date="2021" name="PeerJ">
        <title>Extensive microbial diversity within the chicken gut microbiome revealed by metagenomics and culture.</title>
        <authorList>
            <person name="Gilroy R."/>
            <person name="Ravi A."/>
            <person name="Getino M."/>
            <person name="Pursley I."/>
            <person name="Horton D.L."/>
            <person name="Alikhan N.F."/>
            <person name="Baker D."/>
            <person name="Gharbi K."/>
            <person name="Hall N."/>
            <person name="Watson M."/>
            <person name="Adriaenssens E.M."/>
            <person name="Foster-Nyarko E."/>
            <person name="Jarju S."/>
            <person name="Secka A."/>
            <person name="Antonio M."/>
            <person name="Oren A."/>
            <person name="Chaudhuri R.R."/>
            <person name="La Ragione R."/>
            <person name="Hildebrand F."/>
            <person name="Pallen M.J."/>
        </authorList>
    </citation>
    <scope>NUCLEOTIDE SEQUENCE</scope>
    <source>
        <strain evidence="11">Gambia11-129</strain>
    </source>
</reference>
<dbReference type="EC" id="3.4.11.-" evidence="10"/>
<comment type="similarity">
    <text evidence="2 9">Belongs to the peptidase M18 family.</text>
</comment>
<sequence>MLKSDLYSFLDSAISVYHTSSRIREYLLSNGFCELKEDEKFSLNRGGKYFVVRNSCAVIAFTVPEKFDSFSIISSHIDSPTFKVKVNPMIKKATGCTLNVEPYGGMLVYSFFDRPSDIAGRVFVLEDGKVRERLFSFSRPVCSLVSLAIHQNRKANESLSFSMQNEVQPILSLPGEKDDLLDAVADILKVKKDQILSYDLFLANTEKAEEWGLNREFFSSARIDDLSSAYLSVRALSECESGRRINIAALFNNEEVGSSSNEGALSTFLSDTISRISSALDISDEERLVMYSKSLVISSDNAHAKHPCFESKSDVTNTVRLNGGVVIKYSANLKYTTDAYSAACIKALMIDNNIKYQEFVNNSDVPGGSTLGNLSLHRAGIATCDVGMPQLAMHSSYETAGVEDIESMYRLFCAFYKKR</sequence>
<dbReference type="Gene3D" id="2.30.250.10">
    <property type="entry name" value="Aminopeptidase i, Domain 2"/>
    <property type="match status" value="1"/>
</dbReference>
<evidence type="ECO:0000313" key="12">
    <source>
        <dbReference type="Proteomes" id="UP000823936"/>
    </source>
</evidence>
<dbReference type="GO" id="GO:0008270">
    <property type="term" value="F:zinc ion binding"/>
    <property type="evidence" value="ECO:0007669"/>
    <property type="project" value="InterPro"/>
</dbReference>
<name>A0A9D1PT14_9SPIO</name>
<organism evidence="11 12">
    <name type="scientific">Candidatus Ornithospirochaeta avicola</name>
    <dbReference type="NCBI Taxonomy" id="2840896"/>
    <lineage>
        <taxon>Bacteria</taxon>
        <taxon>Pseudomonadati</taxon>
        <taxon>Spirochaetota</taxon>
        <taxon>Spirochaetia</taxon>
        <taxon>Spirochaetales</taxon>
        <taxon>Spirochaetaceae</taxon>
        <taxon>Spirochaetaceae incertae sedis</taxon>
        <taxon>Candidatus Ornithospirochaeta</taxon>
    </lineage>
</organism>
<evidence type="ECO:0000256" key="3">
    <source>
        <dbReference type="ARBA" id="ARBA00022438"/>
    </source>
</evidence>
<dbReference type="SUPFAM" id="SSF101821">
    <property type="entry name" value="Aminopeptidase/glucanase lid domain"/>
    <property type="match status" value="1"/>
</dbReference>
<dbReference type="GO" id="GO:0005737">
    <property type="term" value="C:cytoplasm"/>
    <property type="evidence" value="ECO:0007669"/>
    <property type="project" value="UniProtKB-ARBA"/>
</dbReference>
<evidence type="ECO:0000256" key="4">
    <source>
        <dbReference type="ARBA" id="ARBA00022670"/>
    </source>
</evidence>
<evidence type="ECO:0000256" key="8">
    <source>
        <dbReference type="ARBA" id="ARBA00023049"/>
    </source>
</evidence>
<keyword evidence="4 9" id="KW-0645">Protease</keyword>
<dbReference type="GO" id="GO:0006508">
    <property type="term" value="P:proteolysis"/>
    <property type="evidence" value="ECO:0007669"/>
    <property type="project" value="UniProtKB-KW"/>
</dbReference>
<dbReference type="EMBL" id="DXHU01000017">
    <property type="protein sequence ID" value="HIV99003.1"/>
    <property type="molecule type" value="Genomic_DNA"/>
</dbReference>
<reference evidence="11" key="2">
    <citation type="submission" date="2021-04" db="EMBL/GenBank/DDBJ databases">
        <authorList>
            <person name="Gilroy R."/>
        </authorList>
    </citation>
    <scope>NUCLEOTIDE SEQUENCE</scope>
    <source>
        <strain evidence="11">Gambia11-129</strain>
    </source>
</reference>
<dbReference type="Proteomes" id="UP000823936">
    <property type="component" value="Unassembled WGS sequence"/>
</dbReference>
<evidence type="ECO:0000256" key="5">
    <source>
        <dbReference type="ARBA" id="ARBA00022723"/>
    </source>
</evidence>
<keyword evidence="5 9" id="KW-0479">Metal-binding</keyword>
<evidence type="ECO:0000256" key="2">
    <source>
        <dbReference type="ARBA" id="ARBA00008290"/>
    </source>
</evidence>
<keyword evidence="3 9" id="KW-0031">Aminopeptidase</keyword>
<dbReference type="GO" id="GO:0008237">
    <property type="term" value="F:metallopeptidase activity"/>
    <property type="evidence" value="ECO:0007669"/>
    <property type="project" value="UniProtKB-KW"/>
</dbReference>
<dbReference type="PANTHER" id="PTHR28570">
    <property type="entry name" value="ASPARTYL AMINOPEPTIDASE"/>
    <property type="match status" value="1"/>
</dbReference>
<comment type="caution">
    <text evidence="11">The sequence shown here is derived from an EMBL/GenBank/DDBJ whole genome shotgun (WGS) entry which is preliminary data.</text>
</comment>
<dbReference type="NCBIfam" id="NF002759">
    <property type="entry name" value="PRK02813.1"/>
    <property type="match status" value="1"/>
</dbReference>
<evidence type="ECO:0000256" key="6">
    <source>
        <dbReference type="ARBA" id="ARBA00022801"/>
    </source>
</evidence>
<keyword evidence="6 9" id="KW-0378">Hydrolase</keyword>